<feature type="compositionally biased region" description="Basic and acidic residues" evidence="1">
    <location>
        <begin position="61"/>
        <end position="71"/>
    </location>
</feature>
<accession>A0ABQ5U9M4</accession>
<name>A0ABQ5U9M4_9HYPH</name>
<evidence type="ECO:0000313" key="4">
    <source>
        <dbReference type="Proteomes" id="UP001161406"/>
    </source>
</evidence>
<gene>
    <name evidence="3" type="ORF">GCM10007913_07560</name>
</gene>
<proteinExistence type="predicted"/>
<reference evidence="3" key="2">
    <citation type="submission" date="2023-01" db="EMBL/GenBank/DDBJ databases">
        <title>Draft genome sequence of Devosia yakushimensis strain NBRC 103855.</title>
        <authorList>
            <person name="Sun Q."/>
            <person name="Mori K."/>
        </authorList>
    </citation>
    <scope>NUCLEOTIDE SEQUENCE</scope>
    <source>
        <strain evidence="3">NBRC 103855</strain>
    </source>
</reference>
<keyword evidence="2" id="KW-0732">Signal</keyword>
<dbReference type="RefSeq" id="WP_284388057.1">
    <property type="nucleotide sequence ID" value="NZ_BSNG01000001.1"/>
</dbReference>
<evidence type="ECO:0000313" key="3">
    <source>
        <dbReference type="EMBL" id="GLQ08824.1"/>
    </source>
</evidence>
<evidence type="ECO:0008006" key="5">
    <source>
        <dbReference type="Google" id="ProtNLM"/>
    </source>
</evidence>
<reference evidence="3" key="1">
    <citation type="journal article" date="2014" name="Int. J. Syst. Evol. Microbiol.">
        <title>Complete genome of a new Firmicutes species belonging to the dominant human colonic microbiota ('Ruminococcus bicirculans') reveals two chromosomes and a selective capacity to utilize plant glucans.</title>
        <authorList>
            <consortium name="NISC Comparative Sequencing Program"/>
            <person name="Wegmann U."/>
            <person name="Louis P."/>
            <person name="Goesmann A."/>
            <person name="Henrissat B."/>
            <person name="Duncan S.H."/>
            <person name="Flint H.J."/>
        </authorList>
    </citation>
    <scope>NUCLEOTIDE SEQUENCE</scope>
    <source>
        <strain evidence="3">NBRC 103855</strain>
    </source>
</reference>
<dbReference type="Proteomes" id="UP001161406">
    <property type="component" value="Unassembled WGS sequence"/>
</dbReference>
<sequence>MNLKTTLSALALTAAFAVSGPAFAQTMLNGAAVPEADLPAVQQRCDELKTADDTASLADTKAGDETVKDAGDAATPDAPLPNEAANATTTVDLDNLTLEACVEAGLVTAM</sequence>
<keyword evidence="4" id="KW-1185">Reference proteome</keyword>
<dbReference type="EMBL" id="BSNG01000001">
    <property type="protein sequence ID" value="GLQ08824.1"/>
    <property type="molecule type" value="Genomic_DNA"/>
</dbReference>
<comment type="caution">
    <text evidence="3">The sequence shown here is derived from an EMBL/GenBank/DDBJ whole genome shotgun (WGS) entry which is preliminary data.</text>
</comment>
<feature type="signal peptide" evidence="2">
    <location>
        <begin position="1"/>
        <end position="24"/>
    </location>
</feature>
<evidence type="ECO:0000256" key="1">
    <source>
        <dbReference type="SAM" id="MobiDB-lite"/>
    </source>
</evidence>
<feature type="chain" id="PRO_5045670094" description="Pentapeptide repeat-containing protein" evidence="2">
    <location>
        <begin position="25"/>
        <end position="110"/>
    </location>
</feature>
<protein>
    <recommendedName>
        <fullName evidence="5">Pentapeptide repeat-containing protein</fullName>
    </recommendedName>
</protein>
<feature type="region of interest" description="Disordered" evidence="1">
    <location>
        <begin position="52"/>
        <end position="83"/>
    </location>
</feature>
<organism evidence="3 4">
    <name type="scientific">Devosia yakushimensis</name>
    <dbReference type="NCBI Taxonomy" id="470028"/>
    <lineage>
        <taxon>Bacteria</taxon>
        <taxon>Pseudomonadati</taxon>
        <taxon>Pseudomonadota</taxon>
        <taxon>Alphaproteobacteria</taxon>
        <taxon>Hyphomicrobiales</taxon>
        <taxon>Devosiaceae</taxon>
        <taxon>Devosia</taxon>
    </lineage>
</organism>
<evidence type="ECO:0000256" key="2">
    <source>
        <dbReference type="SAM" id="SignalP"/>
    </source>
</evidence>